<reference evidence="1" key="1">
    <citation type="submission" date="2014-09" db="EMBL/GenBank/DDBJ databases">
        <authorList>
            <person name="Magalhaes I.L.F."/>
            <person name="Oliveira U."/>
            <person name="Santos F.R."/>
            <person name="Vidigal T.H.D.A."/>
            <person name="Brescovit A.D."/>
            <person name="Santos A.J."/>
        </authorList>
    </citation>
    <scope>NUCLEOTIDE SEQUENCE</scope>
    <source>
        <tissue evidence="1">Shoot tissue taken approximately 20 cm above the soil surface</tissue>
    </source>
</reference>
<sequence length="9" mass="1031">MVEHMASVQ</sequence>
<evidence type="ECO:0000313" key="1">
    <source>
        <dbReference type="EMBL" id="JAD72743.1"/>
    </source>
</evidence>
<proteinExistence type="predicted"/>
<dbReference type="EMBL" id="GBRH01225152">
    <property type="protein sequence ID" value="JAD72743.1"/>
    <property type="molecule type" value="Transcribed_RNA"/>
</dbReference>
<protein>
    <submittedName>
        <fullName evidence="1">Uncharacterized protein</fullName>
    </submittedName>
</protein>
<reference evidence="1" key="2">
    <citation type="journal article" date="2015" name="Data Brief">
        <title>Shoot transcriptome of the giant reed, Arundo donax.</title>
        <authorList>
            <person name="Barrero R.A."/>
            <person name="Guerrero F.D."/>
            <person name="Moolhuijzen P."/>
            <person name="Goolsby J.A."/>
            <person name="Tidwell J."/>
            <person name="Bellgard S.E."/>
            <person name="Bellgard M.I."/>
        </authorList>
    </citation>
    <scope>NUCLEOTIDE SEQUENCE</scope>
    <source>
        <tissue evidence="1">Shoot tissue taken approximately 20 cm above the soil surface</tissue>
    </source>
</reference>
<name>A0A0A9CE57_ARUDO</name>
<organism evidence="1">
    <name type="scientific">Arundo donax</name>
    <name type="common">Giant reed</name>
    <name type="synonym">Donax arundinaceus</name>
    <dbReference type="NCBI Taxonomy" id="35708"/>
    <lineage>
        <taxon>Eukaryota</taxon>
        <taxon>Viridiplantae</taxon>
        <taxon>Streptophyta</taxon>
        <taxon>Embryophyta</taxon>
        <taxon>Tracheophyta</taxon>
        <taxon>Spermatophyta</taxon>
        <taxon>Magnoliopsida</taxon>
        <taxon>Liliopsida</taxon>
        <taxon>Poales</taxon>
        <taxon>Poaceae</taxon>
        <taxon>PACMAD clade</taxon>
        <taxon>Arundinoideae</taxon>
        <taxon>Arundineae</taxon>
        <taxon>Arundo</taxon>
    </lineage>
</organism>
<accession>A0A0A9CE57</accession>